<dbReference type="PIRSF" id="PIRSF038896">
    <property type="entry name" value="NAPE-PLD"/>
    <property type="match status" value="1"/>
</dbReference>
<dbReference type="RefSeq" id="WP_053819720.1">
    <property type="nucleotide sequence ID" value="NZ_CP006911.1"/>
</dbReference>
<evidence type="ECO:0000313" key="3">
    <source>
        <dbReference type="EMBL" id="ALE01499.1"/>
    </source>
</evidence>
<dbReference type="Gene3D" id="3.60.15.10">
    <property type="entry name" value="Ribonuclease Z/Hydroxyacylglutathione hydrolase-like"/>
    <property type="match status" value="1"/>
</dbReference>
<keyword evidence="1" id="KW-1133">Transmembrane helix</keyword>
<protein>
    <submittedName>
        <fullName evidence="3">Multidrug transporter</fullName>
    </submittedName>
</protein>
<dbReference type="Proteomes" id="UP000068905">
    <property type="component" value="Chromosome"/>
</dbReference>
<gene>
    <name evidence="3" type="ORF">W908_02070</name>
</gene>
<keyword evidence="1" id="KW-0812">Transmembrane</keyword>
<dbReference type="KEGG" id="tsn:W908_02070"/>
<dbReference type="PANTHER" id="PTHR15032">
    <property type="entry name" value="N-ACYL-PHOSPHATIDYLETHANOLAMINE-HYDROLYZING PHOSPHOLIPASE D"/>
    <property type="match status" value="1"/>
</dbReference>
<name>A0A0M4LZB8_9GAMM</name>
<organism evidence="3 4">
    <name type="scientific">Candidatus Pseudothioglobus singularis PS1</name>
    <dbReference type="NCBI Taxonomy" id="1125411"/>
    <lineage>
        <taxon>Bacteria</taxon>
        <taxon>Pseudomonadati</taxon>
        <taxon>Pseudomonadota</taxon>
        <taxon>Gammaproteobacteria</taxon>
        <taxon>Candidatus Pseudothioglobaceae</taxon>
        <taxon>Candidatus Pseudothioglobus</taxon>
    </lineage>
</organism>
<evidence type="ECO:0000256" key="1">
    <source>
        <dbReference type="SAM" id="Phobius"/>
    </source>
</evidence>
<proteinExistence type="predicted"/>
<keyword evidence="4" id="KW-1185">Reference proteome</keyword>
<feature type="transmembrane region" description="Helical" evidence="1">
    <location>
        <begin position="13"/>
        <end position="35"/>
    </location>
</feature>
<accession>A0A0M4LZB8</accession>
<evidence type="ECO:0000259" key="2">
    <source>
        <dbReference type="Pfam" id="PF12706"/>
    </source>
</evidence>
<dbReference type="GO" id="GO:0008270">
    <property type="term" value="F:zinc ion binding"/>
    <property type="evidence" value="ECO:0007669"/>
    <property type="project" value="InterPro"/>
</dbReference>
<feature type="domain" description="Metallo-beta-lactamase" evidence="2">
    <location>
        <begin position="127"/>
        <end position="328"/>
    </location>
</feature>
<sequence length="381" mass="43545">MEIIFTILNIIKYLIYILLALAIVVFTFLTVSPAFGGTPDKETQKNIEDSQNFVEGKFRNIKTNYTNFRASEKKATFKDWFSPPKDKNPLKPLPTIKFNNKDLTEGKFSWFGHSTLIMKTEGLVVMTDPVFNRASPLPSFNSNSKSSFFNGKPFEFENPILIDDLPKVDVVIISHDHYDHLDSKAIKDLSNLVDHFIVPLGVGAHLERWGVIKNKITELDWYESKNFKDVDFTFTPALHFSGRGVFNGNSTLWGSWVVRSKSLSAYFSGDGGYSETFKKLGEEYGPFDIAFIENGAYNVDWSNVHMYPDEAVQASIDLKAEILFPIHWSKFDLSIHPWDEPIIRITKEAAKKNVNLATPMIGEIFELNAIPKKPWWKKLRN</sequence>
<dbReference type="AlphaFoldDB" id="A0A0M4LZB8"/>
<dbReference type="GO" id="GO:0005737">
    <property type="term" value="C:cytoplasm"/>
    <property type="evidence" value="ECO:0007669"/>
    <property type="project" value="TreeGrafter"/>
</dbReference>
<reference evidence="3 4" key="1">
    <citation type="journal article" date="2015" name="Genome Announc.">
        <title>Genome Sequence of 'Candidatus Thioglobus singularis' Strain PS1, a Mixotroph from the SUP05 Clade of Marine Gammaproteobacteria.</title>
        <authorList>
            <person name="Marshall K.T."/>
            <person name="Morris R.M."/>
        </authorList>
    </citation>
    <scope>NUCLEOTIDE SEQUENCE [LARGE SCALE GENOMIC DNA]</scope>
    <source>
        <strain evidence="3 4">PS1</strain>
    </source>
</reference>
<dbReference type="Pfam" id="PF12706">
    <property type="entry name" value="Lactamase_B_2"/>
    <property type="match status" value="1"/>
</dbReference>
<dbReference type="PANTHER" id="PTHR15032:SF4">
    <property type="entry name" value="N-ACYL-PHOSPHATIDYLETHANOLAMINE-HYDROLYZING PHOSPHOLIPASE D"/>
    <property type="match status" value="1"/>
</dbReference>
<evidence type="ECO:0000313" key="4">
    <source>
        <dbReference type="Proteomes" id="UP000068905"/>
    </source>
</evidence>
<dbReference type="EMBL" id="CP006911">
    <property type="protein sequence ID" value="ALE01499.1"/>
    <property type="molecule type" value="Genomic_DNA"/>
</dbReference>
<dbReference type="InterPro" id="IPR036866">
    <property type="entry name" value="RibonucZ/Hydroxyglut_hydro"/>
</dbReference>
<dbReference type="OrthoDB" id="9805728at2"/>
<dbReference type="InterPro" id="IPR024884">
    <property type="entry name" value="NAPE-PLD"/>
</dbReference>
<dbReference type="InterPro" id="IPR001279">
    <property type="entry name" value="Metallo-B-lactamas"/>
</dbReference>
<dbReference type="GO" id="GO:0070290">
    <property type="term" value="F:N-acylphosphatidylethanolamine-specific phospholipase D activity"/>
    <property type="evidence" value="ECO:0007669"/>
    <property type="project" value="InterPro"/>
</dbReference>
<keyword evidence="1" id="KW-0472">Membrane</keyword>
<dbReference type="SUPFAM" id="SSF56281">
    <property type="entry name" value="Metallo-hydrolase/oxidoreductase"/>
    <property type="match status" value="1"/>
</dbReference>
<dbReference type="STRING" id="1125411.W908_02070"/>